<name>A0A291KGG2_BROTH</name>
<comment type="function">
    <text evidence="2">Required for morphogenesis under gluconeogenic growth conditions.</text>
</comment>
<dbReference type="KEGG" id="bths:CNY62_07225"/>
<dbReference type="OrthoDB" id="9783842at2"/>
<reference evidence="4" key="3">
    <citation type="submission" date="2018-04" db="EMBL/GenBank/DDBJ databases">
        <authorList>
            <person name="Go L.Y."/>
            <person name="Mitchell J.A."/>
        </authorList>
    </citation>
    <scope>NUCLEOTIDE SEQUENCE</scope>
    <source>
        <strain evidence="4">BSAS1 3</strain>
    </source>
</reference>
<dbReference type="NCBIfam" id="TIGR01826">
    <property type="entry name" value="CofD_related"/>
    <property type="match status" value="1"/>
</dbReference>
<comment type="similarity">
    <text evidence="2">Belongs to the gluconeogenesis factor family.</text>
</comment>
<keyword evidence="1 2" id="KW-0963">Cytoplasm</keyword>
<dbReference type="GO" id="GO:0043743">
    <property type="term" value="F:LPPG:FO 2-phospho-L-lactate transferase activity"/>
    <property type="evidence" value="ECO:0007669"/>
    <property type="project" value="InterPro"/>
</dbReference>
<dbReference type="STRING" id="2756.BFR44_10175"/>
<dbReference type="GO" id="GO:0005737">
    <property type="term" value="C:cytoplasm"/>
    <property type="evidence" value="ECO:0007669"/>
    <property type="project" value="UniProtKB-SubCell"/>
</dbReference>
<comment type="subcellular location">
    <subcellularLocation>
        <location evidence="2">Cytoplasm</location>
    </subcellularLocation>
</comment>
<protein>
    <recommendedName>
        <fullName evidence="2">Gluconeogenesis factor</fullName>
    </recommendedName>
</protein>
<dbReference type="PANTHER" id="PTHR30135">
    <property type="entry name" value="UNCHARACTERIZED PROTEIN YVCK-RELATED"/>
    <property type="match status" value="1"/>
</dbReference>
<reference evidence="3 5" key="1">
    <citation type="submission" date="2017-09" db="EMBL/GenBank/DDBJ databases">
        <title>Complete Genome Sequences of Two Strains of the Meat Spoilage Bacterium Brochothrix thermosphacta Isolated from Ground Chicken.</title>
        <authorList>
            <person name="Paoli G.C."/>
            <person name="Wijey C."/>
            <person name="Chen C.-Y."/>
            <person name="Nguyen L."/>
            <person name="Yan X."/>
            <person name="Irwin P.L."/>
        </authorList>
    </citation>
    <scope>NUCLEOTIDE SEQUENCE [LARGE SCALE GENOMIC DNA]</scope>
    <source>
        <strain evidence="3 5">BI</strain>
    </source>
</reference>
<keyword evidence="5" id="KW-1185">Reference proteome</keyword>
<dbReference type="EMBL" id="OUNC01000067">
    <property type="protein sequence ID" value="SPP30243.1"/>
    <property type="molecule type" value="Genomic_DNA"/>
</dbReference>
<dbReference type="HAMAP" id="MF_00973">
    <property type="entry name" value="Gluconeogen_factor"/>
    <property type="match status" value="1"/>
</dbReference>
<evidence type="ECO:0000313" key="5">
    <source>
        <dbReference type="Proteomes" id="UP000243591"/>
    </source>
</evidence>
<evidence type="ECO:0000313" key="3">
    <source>
        <dbReference type="EMBL" id="ATF26199.1"/>
    </source>
</evidence>
<dbReference type="SUPFAM" id="SSF142338">
    <property type="entry name" value="CofD-like"/>
    <property type="match status" value="1"/>
</dbReference>
<dbReference type="CDD" id="cd07187">
    <property type="entry name" value="YvcK_like"/>
    <property type="match status" value="1"/>
</dbReference>
<dbReference type="Proteomes" id="UP000270190">
    <property type="component" value="Unassembled WGS sequence"/>
</dbReference>
<evidence type="ECO:0000256" key="1">
    <source>
        <dbReference type="ARBA" id="ARBA00022490"/>
    </source>
</evidence>
<organism evidence="3 5">
    <name type="scientific">Brochothrix thermosphacta</name>
    <name type="common">Microbacterium thermosphactum</name>
    <dbReference type="NCBI Taxonomy" id="2756"/>
    <lineage>
        <taxon>Bacteria</taxon>
        <taxon>Bacillati</taxon>
        <taxon>Bacillota</taxon>
        <taxon>Bacilli</taxon>
        <taxon>Bacillales</taxon>
        <taxon>Listeriaceae</taxon>
        <taxon>Brochothrix</taxon>
    </lineage>
</organism>
<dbReference type="Pfam" id="PF01933">
    <property type="entry name" value="CofD"/>
    <property type="match status" value="1"/>
</dbReference>
<evidence type="ECO:0000313" key="6">
    <source>
        <dbReference type="Proteomes" id="UP000270190"/>
    </source>
</evidence>
<dbReference type="Gene3D" id="3.40.50.10680">
    <property type="entry name" value="CofD-like domains"/>
    <property type="match status" value="1"/>
</dbReference>
<dbReference type="InterPro" id="IPR002882">
    <property type="entry name" value="CofD"/>
</dbReference>
<evidence type="ECO:0000313" key="4">
    <source>
        <dbReference type="EMBL" id="SPP30243.1"/>
    </source>
</evidence>
<proteinExistence type="inferred from homology"/>
<dbReference type="AlphaFoldDB" id="A0A291KGG2"/>
<dbReference type="Proteomes" id="UP000243591">
    <property type="component" value="Chromosome"/>
</dbReference>
<dbReference type="EMBL" id="CP023483">
    <property type="protein sequence ID" value="ATF26199.1"/>
    <property type="molecule type" value="Genomic_DNA"/>
</dbReference>
<reference evidence="6" key="2">
    <citation type="submission" date="2018-04" db="EMBL/GenBank/DDBJ databases">
        <authorList>
            <person name="Illikoud N."/>
        </authorList>
    </citation>
    <scope>NUCLEOTIDE SEQUENCE [LARGE SCALE GENOMIC DNA]</scope>
</reference>
<evidence type="ECO:0000256" key="2">
    <source>
        <dbReference type="HAMAP-Rule" id="MF_00973"/>
    </source>
</evidence>
<sequence>MVNDMRKRRIVIIGGGTGLPVILRVLRKHYLDITAVITVGDDGGSSGKIRKQIDVIPPGDIRNALSALSESESSIARVFQYRFQNEGELKGHVVGNLLLAALADMHGDALEAIADLSNILNVKGVVLPATTIPLQLQAKMTDGSVVVGESNIPKVRKPIEQLEIVPDDARASQRVVDAIKEADLIAFGPGSLYTSILPNLLVHDIAQAVISSKAQKVYVCNILTQLGETEGFSDADHVRILHEHVGEKFIDHVLVNEKTVAPALIFPEGVTQVDSNIKGMEDQEVAPIFDDYLDTSDGFVRHDAERVVERLIALIDKSRHS</sequence>
<gene>
    <name evidence="4" type="primary">mgfK</name>
    <name evidence="4" type="ORF">BTBSAS_70094</name>
    <name evidence="3" type="ORF">CNY62_07225</name>
</gene>
<accession>A0A291KGG2</accession>
<dbReference type="InterPro" id="IPR038136">
    <property type="entry name" value="CofD-like_dom_sf"/>
</dbReference>
<dbReference type="InterPro" id="IPR010119">
    <property type="entry name" value="Gluconeogen_factor"/>
</dbReference>
<dbReference type="GO" id="GO:0008360">
    <property type="term" value="P:regulation of cell shape"/>
    <property type="evidence" value="ECO:0007669"/>
    <property type="project" value="UniProtKB-UniRule"/>
</dbReference>
<dbReference type="PANTHER" id="PTHR30135:SF3">
    <property type="entry name" value="GLUCONEOGENESIS FACTOR-RELATED"/>
    <property type="match status" value="1"/>
</dbReference>